<protein>
    <submittedName>
        <fullName evidence="1">Uncharacterized protein</fullName>
    </submittedName>
</protein>
<evidence type="ECO:0000313" key="1">
    <source>
        <dbReference type="EMBL" id="VEU80450.1"/>
    </source>
</evidence>
<dbReference type="KEGG" id="aaxa:NCTC10138_00820"/>
<evidence type="ECO:0000313" key="2">
    <source>
        <dbReference type="Proteomes" id="UP000289841"/>
    </source>
</evidence>
<name>A0A449BDR6_HAPAX</name>
<dbReference type="EMBL" id="LR215048">
    <property type="protein sequence ID" value="VEU80450.1"/>
    <property type="molecule type" value="Genomic_DNA"/>
</dbReference>
<reference evidence="1 2" key="1">
    <citation type="submission" date="2019-01" db="EMBL/GenBank/DDBJ databases">
        <authorList>
            <consortium name="Pathogen Informatics"/>
        </authorList>
    </citation>
    <scope>NUCLEOTIDE SEQUENCE [LARGE SCALE GENOMIC DNA]</scope>
    <source>
        <strain evidence="1 2">NCTC10138</strain>
    </source>
</reference>
<keyword evidence="2" id="KW-1185">Reference proteome</keyword>
<dbReference type="Proteomes" id="UP000289841">
    <property type="component" value="Chromosome"/>
</dbReference>
<accession>A0A449BDR6</accession>
<dbReference type="STRING" id="1278311.GCA_000428705_00954"/>
<dbReference type="AlphaFoldDB" id="A0A449BDR6"/>
<organism evidence="1 2">
    <name type="scientific">Haploplasma axanthum</name>
    <name type="common">Acholeplasma axanthum</name>
    <dbReference type="NCBI Taxonomy" id="29552"/>
    <lineage>
        <taxon>Bacteria</taxon>
        <taxon>Bacillati</taxon>
        <taxon>Mycoplasmatota</taxon>
        <taxon>Mollicutes</taxon>
        <taxon>Acholeplasmatales</taxon>
        <taxon>Acholeplasmataceae</taxon>
        <taxon>Haploplasma</taxon>
    </lineage>
</organism>
<sequence>MWTGTYEDAFNGEVKKSIDLFISNNKDLESFFGVSVHNRKDGFSYFIGNIDAVGTDEYVLNSGNYYTELVDSTEVFLMYQEIERKILNGSLNIKPIEIAEKFDRLPVKVEKYSISKDGNYKVVEIQIPVE</sequence>
<proteinExistence type="predicted"/>
<gene>
    <name evidence="1" type="ORF">NCTC10138_00820</name>
</gene>